<dbReference type="GO" id="GO:0000110">
    <property type="term" value="C:nucleotide-excision repair factor 1 complex"/>
    <property type="evidence" value="ECO:0007669"/>
    <property type="project" value="TreeGrafter"/>
</dbReference>
<dbReference type="NCBIfam" id="TIGR00597">
    <property type="entry name" value="rad10"/>
    <property type="match status" value="1"/>
</dbReference>
<evidence type="ECO:0000256" key="2">
    <source>
        <dbReference type="ARBA" id="ARBA00008283"/>
    </source>
</evidence>
<dbReference type="GO" id="GO:0003697">
    <property type="term" value="F:single-stranded DNA binding"/>
    <property type="evidence" value="ECO:0007669"/>
    <property type="project" value="TreeGrafter"/>
</dbReference>
<accession>A0A3P6PRQ8</accession>
<keyword evidence="4" id="KW-0238">DNA-binding</keyword>
<evidence type="ECO:0000259" key="7">
    <source>
        <dbReference type="Pfam" id="PF03834"/>
    </source>
</evidence>
<dbReference type="GO" id="GO:0006302">
    <property type="term" value="P:double-strand break repair"/>
    <property type="evidence" value="ECO:0007669"/>
    <property type="project" value="UniProtKB-ARBA"/>
</dbReference>
<keyword evidence="9" id="KW-1185">Reference proteome</keyword>
<dbReference type="Pfam" id="PF03834">
    <property type="entry name" value="Rad10"/>
    <property type="match status" value="1"/>
</dbReference>
<dbReference type="Gene3D" id="1.10.150.20">
    <property type="entry name" value="5' to 3' exonuclease, C-terminal subdomain"/>
    <property type="match status" value="1"/>
</dbReference>
<keyword evidence="5" id="KW-0234">DNA repair</keyword>
<keyword evidence="3" id="KW-0227">DNA damage</keyword>
<comment type="similarity">
    <text evidence="2">Belongs to the ERCC1/RAD10/SWI10 family.</text>
</comment>
<dbReference type="SUPFAM" id="SSF47781">
    <property type="entry name" value="RuvA domain 2-like"/>
    <property type="match status" value="1"/>
</dbReference>
<proteinExistence type="inferred from homology"/>
<dbReference type="Gene3D" id="3.40.50.10130">
    <property type="match status" value="1"/>
</dbReference>
<dbReference type="PANTHER" id="PTHR12749">
    <property type="entry name" value="EXCISION REPAIR CROSS-COMPLEMENTING 1 ERCC1"/>
    <property type="match status" value="1"/>
</dbReference>
<evidence type="ECO:0000256" key="3">
    <source>
        <dbReference type="ARBA" id="ARBA00022763"/>
    </source>
</evidence>
<dbReference type="PANTHER" id="PTHR12749:SF0">
    <property type="entry name" value="DNA EXCISION REPAIR PROTEIN ERCC-1"/>
    <property type="match status" value="1"/>
</dbReference>
<dbReference type="GO" id="GO:0070522">
    <property type="term" value="C:ERCC4-ERCC1 complex"/>
    <property type="evidence" value="ECO:0007669"/>
    <property type="project" value="TreeGrafter"/>
</dbReference>
<feature type="domain" description="ERCC1-like central" evidence="7">
    <location>
        <begin position="8"/>
        <end position="117"/>
    </location>
</feature>
<keyword evidence="6" id="KW-0539">Nucleus</keyword>
<dbReference type="AlphaFoldDB" id="A0A3P6PRQ8"/>
<sequence>MAQSKLVINRRRQEGNPILKYIRNIPFEWTDIKADFEVGREMGILYLSLKWHKLHPCYIESRMASDLNEYAIKVLLVLVNIDQYSMLRELNLLCYQANLKLVLCYSAGEAAEYLEGLHSSRNKNEQNVVDAFQEKKKKRLGISETSQSTEIIQQAVAFLCSIRSVTTSDAQRLIGTFGSIKAIANADMEKLSLCPGLGPIKAENIYTFFRATFIKK</sequence>
<evidence type="ECO:0000256" key="5">
    <source>
        <dbReference type="ARBA" id="ARBA00023204"/>
    </source>
</evidence>
<protein>
    <recommendedName>
        <fullName evidence="7">ERCC1-like central domain-containing protein</fullName>
    </recommendedName>
</protein>
<dbReference type="SUPFAM" id="SSF52980">
    <property type="entry name" value="Restriction endonuclease-like"/>
    <property type="match status" value="1"/>
</dbReference>
<dbReference type="InterPro" id="IPR004579">
    <property type="entry name" value="ERCC1/RAD10/SWI10"/>
</dbReference>
<dbReference type="GO" id="GO:0003684">
    <property type="term" value="F:damaged DNA binding"/>
    <property type="evidence" value="ECO:0007669"/>
    <property type="project" value="InterPro"/>
</dbReference>
<comment type="subcellular location">
    <subcellularLocation>
        <location evidence="1">Nucleus</location>
    </subcellularLocation>
</comment>
<evidence type="ECO:0000313" key="9">
    <source>
        <dbReference type="Proteomes" id="UP000267096"/>
    </source>
</evidence>
<dbReference type="CDD" id="cd22325">
    <property type="entry name" value="ERCC1_C-like"/>
    <property type="match status" value="1"/>
</dbReference>
<evidence type="ECO:0000256" key="6">
    <source>
        <dbReference type="ARBA" id="ARBA00023242"/>
    </source>
</evidence>
<dbReference type="OrthoDB" id="10262814at2759"/>
<reference evidence="8 9" key="1">
    <citation type="submission" date="2018-11" db="EMBL/GenBank/DDBJ databases">
        <authorList>
            <consortium name="Pathogen Informatics"/>
        </authorList>
    </citation>
    <scope>NUCLEOTIDE SEQUENCE [LARGE SCALE GENOMIC DNA]</scope>
</reference>
<evidence type="ECO:0000256" key="4">
    <source>
        <dbReference type="ARBA" id="ARBA00023125"/>
    </source>
</evidence>
<organism evidence="8 9">
    <name type="scientific">Anisakis simplex</name>
    <name type="common">Herring worm</name>
    <dbReference type="NCBI Taxonomy" id="6269"/>
    <lineage>
        <taxon>Eukaryota</taxon>
        <taxon>Metazoa</taxon>
        <taxon>Ecdysozoa</taxon>
        <taxon>Nematoda</taxon>
        <taxon>Chromadorea</taxon>
        <taxon>Rhabditida</taxon>
        <taxon>Spirurina</taxon>
        <taxon>Ascaridomorpha</taxon>
        <taxon>Ascaridoidea</taxon>
        <taxon>Anisakidae</taxon>
        <taxon>Anisakis</taxon>
        <taxon>Anisakis simplex complex</taxon>
    </lineage>
</organism>
<dbReference type="GO" id="GO:0006312">
    <property type="term" value="P:mitotic recombination"/>
    <property type="evidence" value="ECO:0007669"/>
    <property type="project" value="TreeGrafter"/>
</dbReference>
<dbReference type="Pfam" id="PF14520">
    <property type="entry name" value="HHH_5"/>
    <property type="match status" value="1"/>
</dbReference>
<dbReference type="EMBL" id="UYRR01030988">
    <property type="protein sequence ID" value="VDK42526.1"/>
    <property type="molecule type" value="Genomic_DNA"/>
</dbReference>
<dbReference type="Proteomes" id="UP000267096">
    <property type="component" value="Unassembled WGS sequence"/>
</dbReference>
<evidence type="ECO:0000256" key="1">
    <source>
        <dbReference type="ARBA" id="ARBA00004123"/>
    </source>
</evidence>
<dbReference type="InterPro" id="IPR047260">
    <property type="entry name" value="ERCC1-like_central_dom"/>
</dbReference>
<name>A0A3P6PRQ8_ANISI</name>
<evidence type="ECO:0000313" key="8">
    <source>
        <dbReference type="EMBL" id="VDK42526.1"/>
    </source>
</evidence>
<dbReference type="InterPro" id="IPR010994">
    <property type="entry name" value="RuvA_2-like"/>
</dbReference>
<gene>
    <name evidence="8" type="ORF">ASIM_LOCUS10204</name>
</gene>
<dbReference type="InterPro" id="IPR011335">
    <property type="entry name" value="Restrct_endonuc-II-like"/>
</dbReference>
<dbReference type="GO" id="GO:0070914">
    <property type="term" value="P:UV-damage excision repair"/>
    <property type="evidence" value="ECO:0007669"/>
    <property type="project" value="TreeGrafter"/>
</dbReference>